<gene>
    <name evidence="7 11" type="primary">rpsD</name>
    <name evidence="11" type="ORF">HYZ11_06535</name>
</gene>
<dbReference type="Proteomes" id="UP000782312">
    <property type="component" value="Unassembled WGS sequence"/>
</dbReference>
<reference evidence="11" key="1">
    <citation type="submission" date="2020-07" db="EMBL/GenBank/DDBJ databases">
        <title>Huge and variable diversity of episymbiotic CPR bacteria and DPANN archaea in groundwater ecosystems.</title>
        <authorList>
            <person name="He C.Y."/>
            <person name="Keren R."/>
            <person name="Whittaker M."/>
            <person name="Farag I.F."/>
            <person name="Doudna J."/>
            <person name="Cate J.H.D."/>
            <person name="Banfield J.F."/>
        </authorList>
    </citation>
    <scope>NUCLEOTIDE SEQUENCE</scope>
    <source>
        <strain evidence="11">NC_groundwater_763_Ag_S-0.2um_68_21</strain>
    </source>
</reference>
<name>A0A932MMZ9_UNCTE</name>
<dbReference type="SUPFAM" id="SSF55174">
    <property type="entry name" value="Alpha-L RNA-binding motif"/>
    <property type="match status" value="1"/>
</dbReference>
<dbReference type="NCBIfam" id="TIGR01017">
    <property type="entry name" value="rpsD_bact"/>
    <property type="match status" value="1"/>
</dbReference>
<comment type="function">
    <text evidence="7">With S5 and S12 plays an important role in translational accuracy.</text>
</comment>
<evidence type="ECO:0000256" key="7">
    <source>
        <dbReference type="HAMAP-Rule" id="MF_01306"/>
    </source>
</evidence>
<keyword evidence="5 7" id="KW-0687">Ribonucleoprotein</keyword>
<evidence type="ECO:0000256" key="4">
    <source>
        <dbReference type="ARBA" id="ARBA00022980"/>
    </source>
</evidence>
<dbReference type="InterPro" id="IPR018079">
    <property type="entry name" value="Ribosomal_uS4_CS"/>
</dbReference>
<dbReference type="GO" id="GO:0042274">
    <property type="term" value="P:ribosomal small subunit biogenesis"/>
    <property type="evidence" value="ECO:0007669"/>
    <property type="project" value="TreeGrafter"/>
</dbReference>
<dbReference type="GO" id="GO:0019843">
    <property type="term" value="F:rRNA binding"/>
    <property type="evidence" value="ECO:0007669"/>
    <property type="project" value="UniProtKB-UniRule"/>
</dbReference>
<dbReference type="GO" id="GO:0006412">
    <property type="term" value="P:translation"/>
    <property type="evidence" value="ECO:0007669"/>
    <property type="project" value="UniProtKB-UniRule"/>
</dbReference>
<keyword evidence="4 7" id="KW-0689">Ribosomal protein</keyword>
<dbReference type="InterPro" id="IPR036986">
    <property type="entry name" value="S4_RNA-bd_sf"/>
</dbReference>
<dbReference type="FunFam" id="3.10.290.10:FF:000001">
    <property type="entry name" value="30S ribosomal protein S4"/>
    <property type="match status" value="1"/>
</dbReference>
<comment type="function">
    <text evidence="7">One of the primary rRNA binding proteins, it binds directly to 16S rRNA where it nucleates assembly of the body of the 30S subunit.</text>
</comment>
<evidence type="ECO:0000259" key="9">
    <source>
        <dbReference type="SMART" id="SM00363"/>
    </source>
</evidence>
<dbReference type="InterPro" id="IPR001912">
    <property type="entry name" value="Ribosomal_uS4_N"/>
</dbReference>
<dbReference type="GO" id="GO:0003735">
    <property type="term" value="F:structural constituent of ribosome"/>
    <property type="evidence" value="ECO:0007669"/>
    <property type="project" value="InterPro"/>
</dbReference>
<dbReference type="Gene3D" id="3.10.290.10">
    <property type="entry name" value="RNA-binding S4 domain"/>
    <property type="match status" value="1"/>
</dbReference>
<dbReference type="NCBIfam" id="NF003717">
    <property type="entry name" value="PRK05327.1"/>
    <property type="match status" value="1"/>
</dbReference>
<dbReference type="PROSITE" id="PS00632">
    <property type="entry name" value="RIBOSOMAL_S4"/>
    <property type="match status" value="1"/>
</dbReference>
<feature type="domain" description="Small ribosomal subunit protein uS4 N-terminal" evidence="10">
    <location>
        <begin position="3"/>
        <end position="99"/>
    </location>
</feature>
<dbReference type="EMBL" id="JACPUR010000017">
    <property type="protein sequence ID" value="MBI3127243.1"/>
    <property type="molecule type" value="Genomic_DNA"/>
</dbReference>
<evidence type="ECO:0000256" key="1">
    <source>
        <dbReference type="ARBA" id="ARBA00007465"/>
    </source>
</evidence>
<dbReference type="Gene3D" id="1.10.1050.10">
    <property type="entry name" value="Ribosomal Protein S4 Delta 41, Chain A, domain 1"/>
    <property type="match status" value="1"/>
</dbReference>
<comment type="similarity">
    <text evidence="1 7 8">Belongs to the universal ribosomal protein uS4 family.</text>
</comment>
<dbReference type="SMART" id="SM00363">
    <property type="entry name" value="S4"/>
    <property type="match status" value="1"/>
</dbReference>
<dbReference type="InterPro" id="IPR005709">
    <property type="entry name" value="Ribosomal_uS4_bac-type"/>
</dbReference>
<dbReference type="SMART" id="SM01390">
    <property type="entry name" value="Ribosomal_S4"/>
    <property type="match status" value="1"/>
</dbReference>
<dbReference type="PANTHER" id="PTHR11831">
    <property type="entry name" value="30S 40S RIBOSOMAL PROTEIN"/>
    <property type="match status" value="1"/>
</dbReference>
<evidence type="ECO:0000259" key="10">
    <source>
        <dbReference type="SMART" id="SM01390"/>
    </source>
</evidence>
<evidence type="ECO:0000256" key="3">
    <source>
        <dbReference type="ARBA" id="ARBA00022884"/>
    </source>
</evidence>
<feature type="domain" description="RNA-binding S4" evidence="9">
    <location>
        <begin position="100"/>
        <end position="164"/>
    </location>
</feature>
<protein>
    <recommendedName>
        <fullName evidence="6 7">Small ribosomal subunit protein uS4</fullName>
    </recommendedName>
</protein>
<dbReference type="FunFam" id="1.10.1050.10:FF:000001">
    <property type="entry name" value="30S ribosomal protein S4"/>
    <property type="match status" value="1"/>
</dbReference>
<keyword evidence="3 7" id="KW-0694">RNA-binding</keyword>
<evidence type="ECO:0000313" key="12">
    <source>
        <dbReference type="Proteomes" id="UP000782312"/>
    </source>
</evidence>
<dbReference type="PANTHER" id="PTHR11831:SF4">
    <property type="entry name" value="SMALL RIBOSOMAL SUBUNIT PROTEIN US4M"/>
    <property type="match status" value="1"/>
</dbReference>
<dbReference type="InterPro" id="IPR002942">
    <property type="entry name" value="S4_RNA-bd"/>
</dbReference>
<evidence type="ECO:0000256" key="6">
    <source>
        <dbReference type="ARBA" id="ARBA00035254"/>
    </source>
</evidence>
<dbReference type="PROSITE" id="PS50889">
    <property type="entry name" value="S4"/>
    <property type="match status" value="1"/>
</dbReference>
<evidence type="ECO:0000256" key="2">
    <source>
        <dbReference type="ARBA" id="ARBA00022730"/>
    </source>
</evidence>
<proteinExistence type="inferred from homology"/>
<evidence type="ECO:0000313" key="11">
    <source>
        <dbReference type="EMBL" id="MBI3127243.1"/>
    </source>
</evidence>
<comment type="caution">
    <text evidence="11">The sequence shown here is derived from an EMBL/GenBank/DDBJ whole genome shotgun (WGS) entry which is preliminary data.</text>
</comment>
<accession>A0A932MMZ9</accession>
<dbReference type="GO" id="GO:0015935">
    <property type="term" value="C:small ribosomal subunit"/>
    <property type="evidence" value="ECO:0007669"/>
    <property type="project" value="InterPro"/>
</dbReference>
<keyword evidence="2 7" id="KW-0699">rRNA-binding</keyword>
<evidence type="ECO:0000256" key="5">
    <source>
        <dbReference type="ARBA" id="ARBA00023274"/>
    </source>
</evidence>
<comment type="subunit">
    <text evidence="7">Part of the 30S ribosomal subunit. Contacts protein S5. The interaction surface between S4 and S5 is involved in control of translational fidelity.</text>
</comment>
<organism evidence="11 12">
    <name type="scientific">Tectimicrobiota bacterium</name>
    <dbReference type="NCBI Taxonomy" id="2528274"/>
    <lineage>
        <taxon>Bacteria</taxon>
        <taxon>Pseudomonadati</taxon>
        <taxon>Nitrospinota/Tectimicrobiota group</taxon>
        <taxon>Candidatus Tectimicrobiota</taxon>
    </lineage>
</organism>
<dbReference type="Pfam" id="PF01479">
    <property type="entry name" value="S4"/>
    <property type="match status" value="1"/>
</dbReference>
<dbReference type="InterPro" id="IPR022801">
    <property type="entry name" value="Ribosomal_uS4"/>
</dbReference>
<sequence length="210" mass="23938">MARYKEAVCRLCRREGMKLFLKGDRCLGDKCSVEKRAFPPGQHGAARIRSKVSEYGQQLREKQKVRRVYGVLERPFRRYYGEASRQKGVTGDNLMRLLETRLDNVLYRASLADSRPQARQLVTHSHVTVNGRKVNRPAYLLKKGDVVSLKEKSKKVEGVQRSAEKGKARGVPAWLDVDLTDMQARIVELPGLADVQLDINVQQIVELYSK</sequence>
<dbReference type="Pfam" id="PF00163">
    <property type="entry name" value="Ribosomal_S4"/>
    <property type="match status" value="1"/>
</dbReference>
<dbReference type="CDD" id="cd00165">
    <property type="entry name" value="S4"/>
    <property type="match status" value="1"/>
</dbReference>
<evidence type="ECO:0000256" key="8">
    <source>
        <dbReference type="RuleBase" id="RU003699"/>
    </source>
</evidence>
<dbReference type="AlphaFoldDB" id="A0A932MMZ9"/>
<dbReference type="HAMAP" id="MF_01306_B">
    <property type="entry name" value="Ribosomal_uS4_B"/>
    <property type="match status" value="1"/>
</dbReference>